<reference evidence="1" key="1">
    <citation type="submission" date="2021-01" db="EMBL/GenBank/DDBJ databases">
        <authorList>
            <consortium name="Genoscope - CEA"/>
            <person name="William W."/>
        </authorList>
    </citation>
    <scope>NUCLEOTIDE SEQUENCE</scope>
</reference>
<organism evidence="1 2">
    <name type="scientific">Paramecium octaurelia</name>
    <dbReference type="NCBI Taxonomy" id="43137"/>
    <lineage>
        <taxon>Eukaryota</taxon>
        <taxon>Sar</taxon>
        <taxon>Alveolata</taxon>
        <taxon>Ciliophora</taxon>
        <taxon>Intramacronucleata</taxon>
        <taxon>Oligohymenophorea</taxon>
        <taxon>Peniculida</taxon>
        <taxon>Parameciidae</taxon>
        <taxon>Paramecium</taxon>
    </lineage>
</organism>
<comment type="caution">
    <text evidence="1">The sequence shown here is derived from an EMBL/GenBank/DDBJ whole genome shotgun (WGS) entry which is preliminary data.</text>
</comment>
<evidence type="ECO:0000313" key="1">
    <source>
        <dbReference type="EMBL" id="CAD8185010.1"/>
    </source>
</evidence>
<gene>
    <name evidence="1" type="ORF">POCTA_138.1.T0840185</name>
</gene>
<dbReference type="OMA" id="NTHEIKT"/>
<proteinExistence type="predicted"/>
<name>A0A8S1W6T3_PAROT</name>
<evidence type="ECO:0000313" key="2">
    <source>
        <dbReference type="Proteomes" id="UP000683925"/>
    </source>
</evidence>
<sequence length="326" mass="37559">MDIRLAICNLISVVSNFVTETKLKGQLDQLYLLSIKPDSNLQEIERKMINLGKNTKAHHRINSQPAVLPSPKQNKVQSMSGVNTPAFSGGMHNKAIGFGSRIQYTTPFVSNREKDEKHKNMSDRQISFKFEISKPSPKNITEFKSIDKQIVDITQKLKLNSGIQQSSNVVPVLQSELEAYPQNTITLKSLPIKNDNYQQQLGEERKEKQYDQTKISGRMLDQINQNMKEMKQNTFKLIKVFENTHEIKTQSSFEHCRQVDTSFISPFRKLRNPLFNGIHGKITDQDLHYIQQNFLMKKLIVKAKKNEKIEFEPIKMDVFFVTSVKG</sequence>
<accession>A0A8S1W6T3</accession>
<dbReference type="AlphaFoldDB" id="A0A8S1W6T3"/>
<keyword evidence="2" id="KW-1185">Reference proteome</keyword>
<dbReference type="EMBL" id="CAJJDP010000083">
    <property type="protein sequence ID" value="CAD8185010.1"/>
    <property type="molecule type" value="Genomic_DNA"/>
</dbReference>
<dbReference type="OrthoDB" id="300114at2759"/>
<dbReference type="Proteomes" id="UP000683925">
    <property type="component" value="Unassembled WGS sequence"/>
</dbReference>
<protein>
    <submittedName>
        <fullName evidence="1">Uncharacterized protein</fullName>
    </submittedName>
</protein>